<organism evidence="1 2">
    <name type="scientific">Xenoophorus captivus</name>
    <dbReference type="NCBI Taxonomy" id="1517983"/>
    <lineage>
        <taxon>Eukaryota</taxon>
        <taxon>Metazoa</taxon>
        <taxon>Chordata</taxon>
        <taxon>Craniata</taxon>
        <taxon>Vertebrata</taxon>
        <taxon>Euteleostomi</taxon>
        <taxon>Actinopterygii</taxon>
        <taxon>Neopterygii</taxon>
        <taxon>Teleostei</taxon>
        <taxon>Neoteleostei</taxon>
        <taxon>Acanthomorphata</taxon>
        <taxon>Ovalentaria</taxon>
        <taxon>Atherinomorphae</taxon>
        <taxon>Cyprinodontiformes</taxon>
        <taxon>Goodeidae</taxon>
        <taxon>Xenoophorus</taxon>
    </lineage>
</organism>
<gene>
    <name evidence="1" type="ORF">XENOCAPTIV_004529</name>
</gene>
<comment type="caution">
    <text evidence="1">The sequence shown here is derived from an EMBL/GenBank/DDBJ whole genome shotgun (WGS) entry which is preliminary data.</text>
</comment>
<dbReference type="EMBL" id="JAHRIN010026689">
    <property type="protein sequence ID" value="MEQ2200896.1"/>
    <property type="molecule type" value="Genomic_DNA"/>
</dbReference>
<sequence length="106" mass="11348">MMYGGIVDKTLCMDGRLCALVSIVSPIKSFPAAKLQMPTGGVVKGRACCVKKDTSFDEGSPLWIDIIGIPRGVPDENKLPMSVDPESAPLLEEEGILRMNGDRGRG</sequence>
<protein>
    <submittedName>
        <fullName evidence="1">Uncharacterized protein</fullName>
    </submittedName>
</protein>
<evidence type="ECO:0000313" key="1">
    <source>
        <dbReference type="EMBL" id="MEQ2200896.1"/>
    </source>
</evidence>
<keyword evidence="2" id="KW-1185">Reference proteome</keyword>
<accession>A0ABV0QYG9</accession>
<evidence type="ECO:0000313" key="2">
    <source>
        <dbReference type="Proteomes" id="UP001434883"/>
    </source>
</evidence>
<reference evidence="1 2" key="1">
    <citation type="submission" date="2021-06" db="EMBL/GenBank/DDBJ databases">
        <authorList>
            <person name="Palmer J.M."/>
        </authorList>
    </citation>
    <scope>NUCLEOTIDE SEQUENCE [LARGE SCALE GENOMIC DNA]</scope>
    <source>
        <strain evidence="1 2">XC_2019</strain>
        <tissue evidence="1">Muscle</tissue>
    </source>
</reference>
<name>A0ABV0QYG9_9TELE</name>
<proteinExistence type="predicted"/>
<dbReference type="Proteomes" id="UP001434883">
    <property type="component" value="Unassembled WGS sequence"/>
</dbReference>